<evidence type="ECO:0000313" key="3">
    <source>
        <dbReference type="Proteomes" id="UP000244727"/>
    </source>
</evidence>
<protein>
    <submittedName>
        <fullName evidence="2">Uncharacterized protein</fullName>
    </submittedName>
</protein>
<feature type="region of interest" description="Disordered" evidence="1">
    <location>
        <begin position="1"/>
        <end position="26"/>
    </location>
</feature>
<evidence type="ECO:0000313" key="2">
    <source>
        <dbReference type="EMBL" id="AWB28243.1"/>
    </source>
</evidence>
<dbReference type="Proteomes" id="UP000244727">
    <property type="component" value="Chromosome"/>
</dbReference>
<dbReference type="EMBL" id="CP028858">
    <property type="protein sequence ID" value="AWB28243.1"/>
    <property type="molecule type" value="Genomic_DNA"/>
</dbReference>
<evidence type="ECO:0000256" key="1">
    <source>
        <dbReference type="SAM" id="MobiDB-lite"/>
    </source>
</evidence>
<dbReference type="AlphaFoldDB" id="A0A2R4X3H0"/>
<feature type="compositionally biased region" description="Basic and acidic residues" evidence="1">
    <location>
        <begin position="17"/>
        <end position="26"/>
    </location>
</feature>
<gene>
    <name evidence="2" type="ORF">HARCEL1_11290</name>
</gene>
<keyword evidence="3" id="KW-1185">Reference proteome</keyword>
<organism evidence="2 3">
    <name type="scientific">Halococcoides cellulosivorans</name>
    <dbReference type="NCBI Taxonomy" id="1679096"/>
    <lineage>
        <taxon>Archaea</taxon>
        <taxon>Methanobacteriati</taxon>
        <taxon>Methanobacteriota</taxon>
        <taxon>Stenosarchaea group</taxon>
        <taxon>Halobacteria</taxon>
        <taxon>Halobacteriales</taxon>
        <taxon>Haloarculaceae</taxon>
        <taxon>Halococcoides</taxon>
    </lineage>
</organism>
<dbReference type="KEGG" id="harc:HARCEL1_11290"/>
<name>A0A2R4X3H0_9EURY</name>
<reference evidence="2 3" key="1">
    <citation type="submission" date="2018-04" db="EMBL/GenBank/DDBJ databases">
        <title>Halococcoides cellulosivorans gen. nov., sp. nov., an extremely halophilic cellulose-utilizing haloarchaeon from hypersaline lakes.</title>
        <authorList>
            <person name="Sorokin D.Y."/>
            <person name="Toshchakov S.V."/>
            <person name="Samarov N.I."/>
            <person name="Korzhenkov A."/>
            <person name="Kublanov I.V."/>
        </authorList>
    </citation>
    <scope>NUCLEOTIDE SEQUENCE [LARGE SCALE GENOMIC DNA]</scope>
    <source>
        <strain evidence="2 3">HArcel1</strain>
    </source>
</reference>
<sequence>MTLSAGDRATVDVPDPADARLTVDDRTHGTSTAVEITLDAVHDHGPSAVYTISIDDDGATTTGFEDS</sequence>
<proteinExistence type="predicted"/>
<accession>A0A2R4X3H0</accession>